<dbReference type="GO" id="GO:0005743">
    <property type="term" value="C:mitochondrial inner membrane"/>
    <property type="evidence" value="ECO:0007669"/>
    <property type="project" value="UniProtKB-SubCell"/>
</dbReference>
<evidence type="ECO:0000256" key="5">
    <source>
        <dbReference type="ARBA" id="ARBA00022857"/>
    </source>
</evidence>
<dbReference type="SMART" id="SM01003">
    <property type="entry name" value="AlaDh_PNT_N"/>
    <property type="match status" value="1"/>
</dbReference>
<feature type="transmembrane region" description="Helical" evidence="11">
    <location>
        <begin position="620"/>
        <end position="641"/>
    </location>
</feature>
<feature type="transmembrane region" description="Helical" evidence="11">
    <location>
        <begin position="418"/>
        <end position="437"/>
    </location>
</feature>
<feature type="transmembrane region" description="Helical" evidence="11">
    <location>
        <begin position="657"/>
        <end position="676"/>
    </location>
</feature>
<protein>
    <recommendedName>
        <fullName evidence="3">proton-translocating NAD(P)(+) transhydrogenase</fullName>
        <ecNumber evidence="3">7.1.1.1</ecNumber>
    </recommendedName>
</protein>
<dbReference type="Gene3D" id="3.40.50.720">
    <property type="entry name" value="NAD(P)-binding Rossmann-like Domain"/>
    <property type="match status" value="2"/>
</dbReference>
<evidence type="ECO:0000256" key="9">
    <source>
        <dbReference type="ARBA" id="ARBA00023136"/>
    </source>
</evidence>
<dbReference type="InterPro" id="IPR036291">
    <property type="entry name" value="NAD(P)-bd_dom_sf"/>
</dbReference>
<evidence type="ECO:0000256" key="1">
    <source>
        <dbReference type="ARBA" id="ARBA00004141"/>
    </source>
</evidence>
<evidence type="ECO:0000256" key="2">
    <source>
        <dbReference type="ARBA" id="ARBA00005624"/>
    </source>
</evidence>
<dbReference type="GO" id="GO:0050661">
    <property type="term" value="F:NADP binding"/>
    <property type="evidence" value="ECO:0007669"/>
    <property type="project" value="TreeGrafter"/>
</dbReference>
<feature type="domain" description="Alanine dehydrogenase/pyridine nucleotide transhydrogenase NAD(H)-binding" evidence="12">
    <location>
        <begin position="125"/>
        <end position="289"/>
    </location>
</feature>
<keyword evidence="5" id="KW-0521">NADP</keyword>
<feature type="domain" description="Alanine dehydrogenase/pyridine nucleotide transhydrogenase N-terminal" evidence="13">
    <location>
        <begin position="22"/>
        <end position="116"/>
    </location>
</feature>
<proteinExistence type="inferred from homology"/>
<dbReference type="GO" id="GO:0006740">
    <property type="term" value="P:NADPH regeneration"/>
    <property type="evidence" value="ECO:0007669"/>
    <property type="project" value="TreeGrafter"/>
</dbReference>
<dbReference type="NCBIfam" id="NF006942">
    <property type="entry name" value="PRK09424.1"/>
    <property type="match status" value="1"/>
</dbReference>
<keyword evidence="8" id="KW-0520">NAD</keyword>
<name>A0A672P130_SINGR</name>
<dbReference type="Gene3D" id="3.40.50.1220">
    <property type="entry name" value="TPP-binding domain"/>
    <property type="match status" value="1"/>
</dbReference>
<evidence type="ECO:0000256" key="4">
    <source>
        <dbReference type="ARBA" id="ARBA00022692"/>
    </source>
</evidence>
<dbReference type="InterPro" id="IPR034300">
    <property type="entry name" value="PNTB-like"/>
</dbReference>
<dbReference type="GO" id="GO:0008750">
    <property type="term" value="F:proton-translocating NAD(P)+ transhydrogenase activity"/>
    <property type="evidence" value="ECO:0007669"/>
    <property type="project" value="UniProtKB-EC"/>
</dbReference>
<evidence type="ECO:0000256" key="6">
    <source>
        <dbReference type="ARBA" id="ARBA00022967"/>
    </source>
</evidence>
<accession>A0A672P130</accession>
<dbReference type="PANTHER" id="PTHR10160">
    <property type="entry name" value="NAD(P) TRANSHYDROGENASE"/>
    <property type="match status" value="1"/>
</dbReference>
<dbReference type="Ensembl" id="ENSSGRT00000058224.1">
    <property type="protein sequence ID" value="ENSSGRP00000054502.1"/>
    <property type="gene ID" value="ENSSGRG00000027964.1"/>
</dbReference>
<keyword evidence="6" id="KW-1278">Translocase</keyword>
<dbReference type="SUPFAM" id="SSF52283">
    <property type="entry name" value="Formate/glycerate dehydrogenase catalytic domain-like"/>
    <property type="match status" value="1"/>
</dbReference>
<evidence type="ECO:0000259" key="12">
    <source>
        <dbReference type="SMART" id="SM01002"/>
    </source>
</evidence>
<dbReference type="SMART" id="SM01002">
    <property type="entry name" value="AlaDh_PNT_C"/>
    <property type="match status" value="1"/>
</dbReference>
<dbReference type="AlphaFoldDB" id="A0A672P130"/>
<evidence type="ECO:0000256" key="11">
    <source>
        <dbReference type="SAM" id="Phobius"/>
    </source>
</evidence>
<reference evidence="14" key="2">
    <citation type="submission" date="2025-09" db="UniProtKB">
        <authorList>
            <consortium name="Ensembl"/>
        </authorList>
    </citation>
    <scope>IDENTIFICATION</scope>
</reference>
<dbReference type="SUPFAM" id="SSF52467">
    <property type="entry name" value="DHS-like NAD/FAD-binding domain"/>
    <property type="match status" value="1"/>
</dbReference>
<dbReference type="InterPro" id="IPR007698">
    <property type="entry name" value="AlaDH/PNT_NAD(H)-bd"/>
</dbReference>
<dbReference type="Pfam" id="PF02233">
    <property type="entry name" value="PNTB"/>
    <property type="match status" value="1"/>
</dbReference>
<dbReference type="Pfam" id="PF05222">
    <property type="entry name" value="AlaDh_PNT_N"/>
    <property type="match status" value="1"/>
</dbReference>
<keyword evidence="9 11" id="KW-0472">Membrane</keyword>
<dbReference type="CDD" id="cd05304">
    <property type="entry name" value="Rubrum_tdh"/>
    <property type="match status" value="1"/>
</dbReference>
<dbReference type="PANTHER" id="PTHR10160:SF22">
    <property type="entry name" value="NAD(P) TRANSHYDROGENASE, MITOCHONDRIAL"/>
    <property type="match status" value="1"/>
</dbReference>
<evidence type="ECO:0000313" key="15">
    <source>
        <dbReference type="Proteomes" id="UP000472262"/>
    </source>
</evidence>
<feature type="transmembrane region" description="Helical" evidence="11">
    <location>
        <begin position="775"/>
        <end position="796"/>
    </location>
</feature>
<feature type="transmembrane region" description="Helical" evidence="11">
    <location>
        <begin position="696"/>
        <end position="714"/>
    </location>
</feature>
<reference evidence="14" key="1">
    <citation type="submission" date="2025-08" db="UniProtKB">
        <authorList>
            <consortium name="Ensembl"/>
        </authorList>
    </citation>
    <scope>IDENTIFICATION</scope>
</reference>
<dbReference type="InterPro" id="IPR024605">
    <property type="entry name" value="NADP_transhyd_a_C"/>
</dbReference>
<evidence type="ECO:0000256" key="3">
    <source>
        <dbReference type="ARBA" id="ARBA00012943"/>
    </source>
</evidence>
<organism evidence="14 15">
    <name type="scientific">Sinocyclocheilus grahami</name>
    <name type="common">Dianchi golden-line fish</name>
    <name type="synonym">Barbus grahami</name>
    <dbReference type="NCBI Taxonomy" id="75366"/>
    <lineage>
        <taxon>Eukaryota</taxon>
        <taxon>Metazoa</taxon>
        <taxon>Chordata</taxon>
        <taxon>Craniata</taxon>
        <taxon>Vertebrata</taxon>
        <taxon>Euteleostomi</taxon>
        <taxon>Actinopterygii</taxon>
        <taxon>Neopterygii</taxon>
        <taxon>Teleostei</taxon>
        <taxon>Ostariophysi</taxon>
        <taxon>Cypriniformes</taxon>
        <taxon>Cyprinidae</taxon>
        <taxon>Cyprininae</taxon>
        <taxon>Sinocyclocheilus</taxon>
    </lineage>
</organism>
<comment type="subcellular location">
    <subcellularLocation>
        <location evidence="1">Membrane</location>
        <topology evidence="1">Multi-pass membrane protein</topology>
    </subcellularLocation>
</comment>
<dbReference type="InterPro" id="IPR007886">
    <property type="entry name" value="AlaDH/PNT_N"/>
</dbReference>
<dbReference type="NCBIfam" id="TIGR00561">
    <property type="entry name" value="pntA"/>
    <property type="match status" value="1"/>
</dbReference>
<keyword evidence="15" id="KW-1185">Reference proteome</keyword>
<sequence>MRNQDCGTARLSSSRALMWWWSLVLENLPSSPMTSLILSGCLLQVRAPILNSALGVHEADLMSEGATLVSFIYPAQNPELMDQLSQRKATVLAMDQVPRVTIAQGYDALSSMANIAGYKAVVLAANNFGRFFTGQITAAGKVPPAKVLIIGGGVAGLAAAGSARAMGAIVRGFDTRVAALEQFKSLGAEPLEVDMKESGEGQGGYAKEMSKEFIEAEMKLFAKQCLDVDIIITTALIPGRKAPVLITKEMVETMKDGSVVVDLAAEAGGNIETTVPGELSVHKGVIHVGYSDLPSRLPTQASTLYSNNIIKLIRAISPDKDVFHFDVKSEFDYGTMDHVIRGSIVMQDGKVLFPAPQPNSVPVAAPPKQKTVQELAKEKAASISPFRATLNTAGMYTGGLASAIGLGICAPNAAFPQMVTTFGLAGIVGYHTVWGVTPALHSPLMSVTNAISGLTAVGGLSLMGGGFLPSSTAETLAVLAAFISSVNIAGGFLVTQKMLDMFKRPTDPPEYNYLYLLPVGLFVGGYGVALQSGYNIEQMMYLGSGLCCVGALGGLSTQSTARLGNVLGMIGVAGGIVATFGALKPSPELMAQMSAAMAVGGTAGLTIAKKIQISDLPQLVAAFHSLVGLAAVLTCVAEYMVEYPHFATDPAANLTKIVAYLGTYIGGVTFSGSLVAYGKLQGLLNSAPLMLPGRHALNATLMAASVGGMIPYMLDPSYTTGLTCLGSVSALSAVMGLTLTAAIGGADMPVVITVLNSYSGWALCAEGFLLNNNLLTIVGALIGSSGAILSYIMCVAMNRSLANVILGGYGTSSTGRGKPMEITGTHTEVNVDQSVEMIKEAQNIIIVPGNGDCSFKSFFPITVVSQITVGFGIHPVAGRMPGQLNVLLAEAGVPYDVVLEMDEINHDFPETDLVLVIGANDTVNSAAQEDPNSIIAGMPVLEVWKSKQVIVMKRSLGVGYAAVDNPIFYKPNTSMLLGDAKKTCDALSAKVREG</sequence>
<dbReference type="EC" id="7.1.1.1" evidence="3"/>
<dbReference type="InterPro" id="IPR026255">
    <property type="entry name" value="NADP_transhyd_a"/>
</dbReference>
<gene>
    <name evidence="14" type="primary">LOC107591709</name>
</gene>
<feature type="transmembrane region" description="Helical" evidence="11">
    <location>
        <begin position="563"/>
        <end position="583"/>
    </location>
</feature>
<dbReference type="Pfam" id="PF01262">
    <property type="entry name" value="AlaDh_PNT_C"/>
    <property type="match status" value="1"/>
</dbReference>
<dbReference type="InterPro" id="IPR029035">
    <property type="entry name" value="DHS-like_NAD/FAD-binding_dom"/>
</dbReference>
<comment type="catalytic activity">
    <reaction evidence="10">
        <text>NAD(+) + NADPH + H(+)(in) = NADH + NADP(+) + H(+)(out)</text>
        <dbReference type="Rhea" id="RHEA:47992"/>
        <dbReference type="ChEBI" id="CHEBI:15378"/>
        <dbReference type="ChEBI" id="CHEBI:57540"/>
        <dbReference type="ChEBI" id="CHEBI:57783"/>
        <dbReference type="ChEBI" id="CHEBI:57945"/>
        <dbReference type="ChEBI" id="CHEBI:58349"/>
        <dbReference type="EC" id="7.1.1.1"/>
    </reaction>
</comment>
<comment type="similarity">
    <text evidence="2">In the N-terminal section; belongs to the AlaDH/PNT family.</text>
</comment>
<feature type="transmembrane region" description="Helical" evidence="11">
    <location>
        <begin position="475"/>
        <end position="494"/>
    </location>
</feature>
<keyword evidence="4 11" id="KW-0812">Transmembrane</keyword>
<dbReference type="SUPFAM" id="SSF51735">
    <property type="entry name" value="NAD(P)-binding Rossmann-fold domains"/>
    <property type="match status" value="1"/>
</dbReference>
<feature type="transmembrane region" description="Helical" evidence="11">
    <location>
        <begin position="514"/>
        <end position="533"/>
    </location>
</feature>
<keyword evidence="7 11" id="KW-1133">Transmembrane helix</keyword>
<evidence type="ECO:0000256" key="7">
    <source>
        <dbReference type="ARBA" id="ARBA00022989"/>
    </source>
</evidence>
<evidence type="ECO:0000256" key="8">
    <source>
        <dbReference type="ARBA" id="ARBA00023027"/>
    </source>
</evidence>
<dbReference type="Proteomes" id="UP000472262">
    <property type="component" value="Unassembled WGS sequence"/>
</dbReference>
<feature type="transmembrane region" description="Helical" evidence="11">
    <location>
        <begin position="589"/>
        <end position="608"/>
    </location>
</feature>
<dbReference type="Pfam" id="PF12769">
    <property type="entry name" value="PNTB_4TM"/>
    <property type="match status" value="1"/>
</dbReference>
<evidence type="ECO:0000259" key="13">
    <source>
        <dbReference type="SMART" id="SM01003"/>
    </source>
</evidence>
<evidence type="ECO:0000256" key="10">
    <source>
        <dbReference type="ARBA" id="ARBA00048202"/>
    </source>
</evidence>
<evidence type="ECO:0000313" key="14">
    <source>
        <dbReference type="Ensembl" id="ENSSGRP00000054502.1"/>
    </source>
</evidence>
<feature type="transmembrane region" description="Helical" evidence="11">
    <location>
        <begin position="539"/>
        <end position="556"/>
    </location>
</feature>